<comment type="caution">
    <text evidence="1">The sequence shown here is derived from an EMBL/GenBank/DDBJ whole genome shotgun (WGS) entry which is preliminary data.</text>
</comment>
<protein>
    <submittedName>
        <fullName evidence="1">Uncharacterized protein</fullName>
    </submittedName>
</protein>
<dbReference type="Proteomes" id="UP000828390">
    <property type="component" value="Unassembled WGS sequence"/>
</dbReference>
<dbReference type="EMBL" id="JAIWYP010000008">
    <property type="protein sequence ID" value="KAH3788497.1"/>
    <property type="molecule type" value="Genomic_DNA"/>
</dbReference>
<reference evidence="1" key="2">
    <citation type="submission" date="2020-11" db="EMBL/GenBank/DDBJ databases">
        <authorList>
            <person name="McCartney M.A."/>
            <person name="Auch B."/>
            <person name="Kono T."/>
            <person name="Mallez S."/>
            <person name="Becker A."/>
            <person name="Gohl D.M."/>
            <person name="Silverstein K.A.T."/>
            <person name="Koren S."/>
            <person name="Bechman K.B."/>
            <person name="Herman A."/>
            <person name="Abrahante J.E."/>
            <person name="Garbe J."/>
        </authorList>
    </citation>
    <scope>NUCLEOTIDE SEQUENCE</scope>
    <source>
        <strain evidence="1">Duluth1</strain>
        <tissue evidence="1">Whole animal</tissue>
    </source>
</reference>
<name>A0A9D4IXS5_DREPO</name>
<proteinExistence type="predicted"/>
<keyword evidence="2" id="KW-1185">Reference proteome</keyword>
<sequence length="110" mass="12616">MEDIKSSLSASWLHKDNRVRFHRTWNDVIQIPKQMPKPSRHYKVNSDNVFITHDDATIKIITYGESRKSDHYFAKSDLEKLVEGVIPGEDDAEDIATGLLLCTLAFNSVR</sequence>
<accession>A0A9D4IXS5</accession>
<dbReference type="AlphaFoldDB" id="A0A9D4IXS5"/>
<reference evidence="1" key="1">
    <citation type="journal article" date="2019" name="bioRxiv">
        <title>The Genome of the Zebra Mussel, Dreissena polymorpha: A Resource for Invasive Species Research.</title>
        <authorList>
            <person name="McCartney M.A."/>
            <person name="Auch B."/>
            <person name="Kono T."/>
            <person name="Mallez S."/>
            <person name="Zhang Y."/>
            <person name="Obille A."/>
            <person name="Becker A."/>
            <person name="Abrahante J.E."/>
            <person name="Garbe J."/>
            <person name="Badalamenti J.P."/>
            <person name="Herman A."/>
            <person name="Mangelson H."/>
            <person name="Liachko I."/>
            <person name="Sullivan S."/>
            <person name="Sone E.D."/>
            <person name="Koren S."/>
            <person name="Silverstein K.A.T."/>
            <person name="Beckman K.B."/>
            <person name="Gohl D.M."/>
        </authorList>
    </citation>
    <scope>NUCLEOTIDE SEQUENCE</scope>
    <source>
        <strain evidence="1">Duluth1</strain>
        <tissue evidence="1">Whole animal</tissue>
    </source>
</reference>
<evidence type="ECO:0000313" key="2">
    <source>
        <dbReference type="Proteomes" id="UP000828390"/>
    </source>
</evidence>
<gene>
    <name evidence="1" type="ORF">DPMN_166641</name>
</gene>
<evidence type="ECO:0000313" key="1">
    <source>
        <dbReference type="EMBL" id="KAH3788497.1"/>
    </source>
</evidence>
<organism evidence="1 2">
    <name type="scientific">Dreissena polymorpha</name>
    <name type="common">Zebra mussel</name>
    <name type="synonym">Mytilus polymorpha</name>
    <dbReference type="NCBI Taxonomy" id="45954"/>
    <lineage>
        <taxon>Eukaryota</taxon>
        <taxon>Metazoa</taxon>
        <taxon>Spiralia</taxon>
        <taxon>Lophotrochozoa</taxon>
        <taxon>Mollusca</taxon>
        <taxon>Bivalvia</taxon>
        <taxon>Autobranchia</taxon>
        <taxon>Heteroconchia</taxon>
        <taxon>Euheterodonta</taxon>
        <taxon>Imparidentia</taxon>
        <taxon>Neoheterodontei</taxon>
        <taxon>Myida</taxon>
        <taxon>Dreissenoidea</taxon>
        <taxon>Dreissenidae</taxon>
        <taxon>Dreissena</taxon>
    </lineage>
</organism>